<dbReference type="AlphaFoldDB" id="A0A179BVF8"/>
<protein>
    <submittedName>
        <fullName evidence="2">Uncharacterized protein</fullName>
    </submittedName>
</protein>
<evidence type="ECO:0000313" key="2">
    <source>
        <dbReference type="EMBL" id="OAP95084.1"/>
    </source>
</evidence>
<keyword evidence="1" id="KW-1133">Transmembrane helix</keyword>
<dbReference type="EMBL" id="LWBS01000121">
    <property type="protein sequence ID" value="OAP95084.1"/>
    <property type="molecule type" value="Genomic_DNA"/>
</dbReference>
<reference evidence="2" key="1">
    <citation type="submission" date="2016-04" db="EMBL/GenBank/DDBJ databases">
        <title>Fast-growing isolate from the root nodules of Vavilovia formosa.</title>
        <authorList>
            <person name="Kimeklis A."/>
            <person name="Safronova V."/>
            <person name="Belimov A."/>
            <person name="Andronov E."/>
        </authorList>
    </citation>
    <scope>NUCLEOTIDE SEQUENCE [LARGE SCALE GENOMIC DNA]</scope>
    <source>
        <strain evidence="2">Vaf-46</strain>
    </source>
</reference>
<keyword evidence="1" id="KW-0812">Transmembrane</keyword>
<keyword evidence="1" id="KW-0472">Membrane</keyword>
<evidence type="ECO:0000256" key="1">
    <source>
        <dbReference type="SAM" id="Phobius"/>
    </source>
</evidence>
<gene>
    <name evidence="2" type="ORF">A4U53_17835</name>
</gene>
<accession>A0A179BVF8</accession>
<feature type="transmembrane region" description="Helical" evidence="1">
    <location>
        <begin position="6"/>
        <end position="25"/>
    </location>
</feature>
<sequence length="113" mass="12501">MTGTELMAAVMFFMAISGALWGVWWRIEGRVDRAKAEAVQKATEAAVEAASVKADLAAHKLHVAEHYITKAGMRETRDEIMDAIHGVKTAVDHMTARVDRIVENQVKRPTTRA</sequence>
<organism evidence="2">
    <name type="scientific">Rhizobium leguminosarum</name>
    <dbReference type="NCBI Taxonomy" id="384"/>
    <lineage>
        <taxon>Bacteria</taxon>
        <taxon>Pseudomonadati</taxon>
        <taxon>Pseudomonadota</taxon>
        <taxon>Alphaproteobacteria</taxon>
        <taxon>Hyphomicrobiales</taxon>
        <taxon>Rhizobiaceae</taxon>
        <taxon>Rhizobium/Agrobacterium group</taxon>
        <taxon>Rhizobium</taxon>
    </lineage>
</organism>
<comment type="caution">
    <text evidence="2">The sequence shown here is derived from an EMBL/GenBank/DDBJ whole genome shotgun (WGS) entry which is preliminary data.</text>
</comment>
<name>A0A179BVF8_RHILE</name>
<proteinExistence type="predicted"/>